<dbReference type="EC" id="6.3.3.2" evidence="5"/>
<dbReference type="PANTHER" id="PTHR23407:SF1">
    <property type="entry name" value="5-FORMYLTETRAHYDROFOLATE CYCLO-LIGASE"/>
    <property type="match status" value="1"/>
</dbReference>
<dbReference type="Proteomes" id="UP000477311">
    <property type="component" value="Unassembled WGS sequence"/>
</dbReference>
<organism evidence="6 7">
    <name type="scientific">Limisphaera ngatamarikiensis</name>
    <dbReference type="NCBI Taxonomy" id="1324935"/>
    <lineage>
        <taxon>Bacteria</taxon>
        <taxon>Pseudomonadati</taxon>
        <taxon>Verrucomicrobiota</taxon>
        <taxon>Verrucomicrobiia</taxon>
        <taxon>Limisphaerales</taxon>
        <taxon>Limisphaeraceae</taxon>
        <taxon>Limisphaera</taxon>
    </lineage>
</organism>
<dbReference type="NCBIfam" id="TIGR02727">
    <property type="entry name" value="MTHFS_bact"/>
    <property type="match status" value="1"/>
</dbReference>
<keyword evidence="7" id="KW-1185">Reference proteome</keyword>
<dbReference type="AlphaFoldDB" id="A0A6M1RM14"/>
<comment type="caution">
    <text evidence="6">The sequence shown here is derived from an EMBL/GenBank/DDBJ whole genome shotgun (WGS) entry which is preliminary data.</text>
</comment>
<proteinExistence type="inferred from homology"/>
<dbReference type="Pfam" id="PF01812">
    <property type="entry name" value="5-FTHF_cyc-lig"/>
    <property type="match status" value="1"/>
</dbReference>
<evidence type="ECO:0000256" key="1">
    <source>
        <dbReference type="ARBA" id="ARBA00010638"/>
    </source>
</evidence>
<evidence type="ECO:0000256" key="2">
    <source>
        <dbReference type="ARBA" id="ARBA00022741"/>
    </source>
</evidence>
<accession>A0A6M1RM14</accession>
<sequence>MIPPDPTAIERLKARWRAEMRHRLAAMPEADRMAESCRICEVLAGSLPWQRARVVLLYAPLPGEPDVRPLWRRALEEGRQLALPRYDPVRDAYVPALVTRPEEDLCHGRYGVKEPRPELPALSWDQPDLIVVPGLAFDPWGARLGRGGGHYDRMLHLTHGFRCGVAFRCQWTGRLPALPHDVRMHAVVTAGGWFEVELKGPEPPGQDPAVSTR</sequence>
<keyword evidence="3 4" id="KW-0067">ATP-binding</keyword>
<feature type="binding site" evidence="4">
    <location>
        <begin position="143"/>
        <end position="151"/>
    </location>
    <ligand>
        <name>ATP</name>
        <dbReference type="ChEBI" id="CHEBI:30616"/>
    </ligand>
</feature>
<comment type="catalytic activity">
    <reaction evidence="5">
        <text>(6S)-5-formyl-5,6,7,8-tetrahydrofolate + ATP = (6R)-5,10-methenyltetrahydrofolate + ADP + phosphate</text>
        <dbReference type="Rhea" id="RHEA:10488"/>
        <dbReference type="ChEBI" id="CHEBI:30616"/>
        <dbReference type="ChEBI" id="CHEBI:43474"/>
        <dbReference type="ChEBI" id="CHEBI:57455"/>
        <dbReference type="ChEBI" id="CHEBI:57457"/>
        <dbReference type="ChEBI" id="CHEBI:456216"/>
        <dbReference type="EC" id="6.3.3.2"/>
    </reaction>
</comment>
<reference evidence="6 7" key="1">
    <citation type="submission" date="2020-02" db="EMBL/GenBank/DDBJ databases">
        <title>Draft genome sequence of Limisphaera ngatamarikiensis NGM72.4T, a thermophilic Verrucomicrobia grouped in subdivision 3.</title>
        <authorList>
            <person name="Carere C.R."/>
            <person name="Steen J."/>
            <person name="Hugenholtz P."/>
            <person name="Stott M.B."/>
        </authorList>
    </citation>
    <scope>NUCLEOTIDE SEQUENCE [LARGE SCALE GENOMIC DNA]</scope>
    <source>
        <strain evidence="6 7">NGM72.4</strain>
    </source>
</reference>
<keyword evidence="6" id="KW-0436">Ligase</keyword>
<evidence type="ECO:0000256" key="4">
    <source>
        <dbReference type="PIRSR" id="PIRSR006806-1"/>
    </source>
</evidence>
<protein>
    <recommendedName>
        <fullName evidence="5">5-formyltetrahydrofolate cyclo-ligase</fullName>
        <ecNumber evidence="5">6.3.3.2</ecNumber>
    </recommendedName>
</protein>
<dbReference type="Gene3D" id="3.40.50.10420">
    <property type="entry name" value="NagB/RpiA/CoA transferase-like"/>
    <property type="match status" value="1"/>
</dbReference>
<dbReference type="GO" id="GO:0005524">
    <property type="term" value="F:ATP binding"/>
    <property type="evidence" value="ECO:0007669"/>
    <property type="project" value="UniProtKB-KW"/>
</dbReference>
<feature type="binding site" evidence="4">
    <location>
        <begin position="13"/>
        <end position="17"/>
    </location>
    <ligand>
        <name>ATP</name>
        <dbReference type="ChEBI" id="CHEBI:30616"/>
    </ligand>
</feature>
<evidence type="ECO:0000256" key="3">
    <source>
        <dbReference type="ARBA" id="ARBA00022840"/>
    </source>
</evidence>
<dbReference type="InterPro" id="IPR024185">
    <property type="entry name" value="FTHF_cligase-like_sf"/>
</dbReference>
<dbReference type="EMBL" id="JAAKYA010000023">
    <property type="protein sequence ID" value="NGO38589.1"/>
    <property type="molecule type" value="Genomic_DNA"/>
</dbReference>
<keyword evidence="2 4" id="KW-0547">Nucleotide-binding</keyword>
<dbReference type="PIRSF" id="PIRSF006806">
    <property type="entry name" value="FTHF_cligase"/>
    <property type="match status" value="1"/>
</dbReference>
<keyword evidence="5" id="KW-0460">Magnesium</keyword>
<dbReference type="GO" id="GO:0035999">
    <property type="term" value="P:tetrahydrofolate interconversion"/>
    <property type="evidence" value="ECO:0007669"/>
    <property type="project" value="TreeGrafter"/>
</dbReference>
<dbReference type="PANTHER" id="PTHR23407">
    <property type="entry name" value="ATPASE INHIBITOR/5-FORMYLTETRAHYDROFOLATE CYCLO-LIGASE"/>
    <property type="match status" value="1"/>
</dbReference>
<dbReference type="RefSeq" id="WP_165106140.1">
    <property type="nucleotide sequence ID" value="NZ_JAAKYA010000023.1"/>
</dbReference>
<dbReference type="SUPFAM" id="SSF100950">
    <property type="entry name" value="NagB/RpiA/CoA transferase-like"/>
    <property type="match status" value="1"/>
</dbReference>
<dbReference type="InterPro" id="IPR002698">
    <property type="entry name" value="FTHF_cligase"/>
</dbReference>
<dbReference type="InterPro" id="IPR037171">
    <property type="entry name" value="NagB/RpiA_transferase-like"/>
</dbReference>
<dbReference type="GO" id="GO:0030272">
    <property type="term" value="F:5-formyltetrahydrofolate cyclo-ligase activity"/>
    <property type="evidence" value="ECO:0007669"/>
    <property type="project" value="UniProtKB-EC"/>
</dbReference>
<gene>
    <name evidence="6" type="ORF">G4L39_04130</name>
</gene>
<dbReference type="GO" id="GO:0009396">
    <property type="term" value="P:folic acid-containing compound biosynthetic process"/>
    <property type="evidence" value="ECO:0007669"/>
    <property type="project" value="TreeGrafter"/>
</dbReference>
<comment type="similarity">
    <text evidence="1 5">Belongs to the 5-formyltetrahydrofolate cyclo-ligase family.</text>
</comment>
<evidence type="ECO:0000256" key="5">
    <source>
        <dbReference type="RuleBase" id="RU361279"/>
    </source>
</evidence>
<evidence type="ECO:0000313" key="6">
    <source>
        <dbReference type="EMBL" id="NGO38589.1"/>
    </source>
</evidence>
<evidence type="ECO:0000313" key="7">
    <source>
        <dbReference type="Proteomes" id="UP000477311"/>
    </source>
</evidence>
<feature type="binding site" evidence="4">
    <location>
        <position position="64"/>
    </location>
    <ligand>
        <name>substrate</name>
    </ligand>
</feature>
<keyword evidence="5" id="KW-0479">Metal-binding</keyword>
<dbReference type="GO" id="GO:0046872">
    <property type="term" value="F:metal ion binding"/>
    <property type="evidence" value="ECO:0007669"/>
    <property type="project" value="UniProtKB-KW"/>
</dbReference>
<name>A0A6M1RM14_9BACT</name>
<comment type="cofactor">
    <cofactor evidence="5">
        <name>Mg(2+)</name>
        <dbReference type="ChEBI" id="CHEBI:18420"/>
    </cofactor>
</comment>